<organism evidence="1">
    <name type="scientific">viral metagenome</name>
    <dbReference type="NCBI Taxonomy" id="1070528"/>
    <lineage>
        <taxon>unclassified sequences</taxon>
        <taxon>metagenomes</taxon>
        <taxon>organismal metagenomes</taxon>
    </lineage>
</organism>
<dbReference type="AlphaFoldDB" id="A0A6C0LRL5"/>
<dbReference type="InterPro" id="IPR021130">
    <property type="entry name" value="PRib-ATP_PPHydrolase-like"/>
</dbReference>
<evidence type="ECO:0008006" key="2">
    <source>
        <dbReference type="Google" id="ProtNLM"/>
    </source>
</evidence>
<dbReference type="EMBL" id="MN740556">
    <property type="protein sequence ID" value="QHU33053.1"/>
    <property type="molecule type" value="Genomic_DNA"/>
</dbReference>
<name>A0A6C0LRL5_9ZZZZ</name>
<sequence length="160" mass="18211">MSCYTNVSDFHAVFGHPHPDKLNQTIMNDDKLINFRIKLIEEEFNELKEACQTKNLKETIDALADIEYVLNGMAVSMGIDLPAAFNEVHASNMSKICKTKEEVLETIEYYKTLKGFENIVVGYRPCTTKSGFVVYNEADGKILKSKYFKVPDFSFMLNSS</sequence>
<reference evidence="1" key="1">
    <citation type="journal article" date="2020" name="Nature">
        <title>Giant virus diversity and host interactions through global metagenomics.</title>
        <authorList>
            <person name="Schulz F."/>
            <person name="Roux S."/>
            <person name="Paez-Espino D."/>
            <person name="Jungbluth S."/>
            <person name="Walsh D.A."/>
            <person name="Denef V.J."/>
            <person name="McMahon K.D."/>
            <person name="Konstantinidis K.T."/>
            <person name="Eloe-Fadrosh E.A."/>
            <person name="Kyrpides N.C."/>
            <person name="Woyke T."/>
        </authorList>
    </citation>
    <scope>NUCLEOTIDE SEQUENCE</scope>
    <source>
        <strain evidence="1">GVMAG-S-1014582-52</strain>
    </source>
</reference>
<dbReference type="Gene3D" id="1.10.3420.10">
    <property type="entry name" value="putative ntp pyrophosphohydrolase like domain"/>
    <property type="match status" value="1"/>
</dbReference>
<protein>
    <recommendedName>
        <fullName evidence="2">Phosphoribosyl-ATP pyrophosphohydrolase</fullName>
    </recommendedName>
</protein>
<dbReference type="Pfam" id="PF01503">
    <property type="entry name" value="PRA-PH"/>
    <property type="match status" value="1"/>
</dbReference>
<proteinExistence type="predicted"/>
<dbReference type="CDD" id="cd11530">
    <property type="entry name" value="NTP-PPase_DR2231_like"/>
    <property type="match status" value="1"/>
</dbReference>
<dbReference type="InterPro" id="IPR033653">
    <property type="entry name" value="NTP-PPase_DR2231-like"/>
</dbReference>
<dbReference type="InterPro" id="IPR023292">
    <property type="entry name" value="NTP_PyroPHydrolase-like_dom_sf"/>
</dbReference>
<dbReference type="SUPFAM" id="SSF101386">
    <property type="entry name" value="all-alpha NTP pyrophosphatases"/>
    <property type="match status" value="1"/>
</dbReference>
<evidence type="ECO:0000313" key="1">
    <source>
        <dbReference type="EMBL" id="QHU33053.1"/>
    </source>
</evidence>
<accession>A0A6C0LRL5</accession>